<gene>
    <name evidence="1" type="ORF">EG242_01725</name>
</gene>
<dbReference type="EMBL" id="RQTJ01000002">
    <property type="protein sequence ID" value="RRA96779.1"/>
    <property type="molecule type" value="Genomic_DNA"/>
</dbReference>
<keyword evidence="2" id="KW-1185">Reference proteome</keyword>
<dbReference type="Proteomes" id="UP000268372">
    <property type="component" value="Unassembled WGS sequence"/>
</dbReference>
<dbReference type="AlphaFoldDB" id="A0A3P1B722"/>
<dbReference type="OrthoDB" id="921445at2"/>
<evidence type="ECO:0008006" key="3">
    <source>
        <dbReference type="Google" id="ProtNLM"/>
    </source>
</evidence>
<sequence length="386" mass="45222">MKNYLSLLLIFMFTNLFAQNKFELGYYIDQSGNKIEGEISEITLDRFPSHFIIKNKGKQETIETNKVSLIKYGTFVFEKKSFQYDPSVRLDIANMPKQKEYQLVNKTAFVQLMVNGDTKLYKYSENGVATFFYETANNQRTTLEYKRYLGNANDINENKEFTNQLKNLNNKSVNNNEGFYNALKYNDADLVDYFKKLNGKSYKENKKSKVFFNIFAGYSISSMGINFLQDLPAKSHQHITVMPEIEYVLNNNIMNPTSFYFNLKYRTVKAEYEEVYVRENWQHQVDYQSLLFSFGAKKYFLSSKDMKFYGKVGFALDIPIKDEILSPVESWRLNPIFLDHYKGGINTGLGVRLNESFLIEIDYDHLFNTLHIKKNTSINFKVGYSF</sequence>
<evidence type="ECO:0000313" key="2">
    <source>
        <dbReference type="Proteomes" id="UP000268372"/>
    </source>
</evidence>
<organism evidence="1 2">
    <name type="scientific">Paenimyroides viscosum</name>
    <dbReference type="NCBI Taxonomy" id="2488729"/>
    <lineage>
        <taxon>Bacteria</taxon>
        <taxon>Pseudomonadati</taxon>
        <taxon>Bacteroidota</taxon>
        <taxon>Flavobacteriia</taxon>
        <taxon>Flavobacteriales</taxon>
        <taxon>Flavobacteriaceae</taxon>
        <taxon>Paenimyroides</taxon>
    </lineage>
</organism>
<accession>A0A3P1B722</accession>
<proteinExistence type="predicted"/>
<reference evidence="1 2" key="1">
    <citation type="submission" date="2018-11" db="EMBL/GenBank/DDBJ databases">
        <title>Flavobacterium sp. nov., YIM 102796 draft genome.</title>
        <authorList>
            <person name="Li G."/>
            <person name="Jiang Y."/>
        </authorList>
    </citation>
    <scope>NUCLEOTIDE SEQUENCE [LARGE SCALE GENOMIC DNA]</scope>
    <source>
        <strain evidence="1 2">YIM 102796</strain>
    </source>
</reference>
<name>A0A3P1B722_9FLAO</name>
<evidence type="ECO:0000313" key="1">
    <source>
        <dbReference type="EMBL" id="RRA96779.1"/>
    </source>
</evidence>
<comment type="caution">
    <text evidence="1">The sequence shown here is derived from an EMBL/GenBank/DDBJ whole genome shotgun (WGS) entry which is preliminary data.</text>
</comment>
<dbReference type="RefSeq" id="WP_124898192.1">
    <property type="nucleotide sequence ID" value="NZ_RQTJ01000002.1"/>
</dbReference>
<protein>
    <recommendedName>
        <fullName evidence="3">Outer membrane protein beta-barrel domain-containing protein</fullName>
    </recommendedName>
</protein>